<evidence type="ECO:0000313" key="1">
    <source>
        <dbReference type="EMBL" id="RKT60801.1"/>
    </source>
</evidence>
<dbReference type="RefSeq" id="WP_211329720.1">
    <property type="nucleotide sequence ID" value="NZ_RBXP01000011.1"/>
</dbReference>
<evidence type="ECO:0008006" key="3">
    <source>
        <dbReference type="Google" id="ProtNLM"/>
    </source>
</evidence>
<comment type="caution">
    <text evidence="1">The sequence shown here is derived from an EMBL/GenBank/DDBJ whole genome shotgun (WGS) entry which is preliminary data.</text>
</comment>
<gene>
    <name evidence="1" type="ORF">DFR40_0948</name>
</gene>
<evidence type="ECO:0000313" key="2">
    <source>
        <dbReference type="Proteomes" id="UP000270626"/>
    </source>
</evidence>
<accession>A0A495WGH5</accession>
<dbReference type="Proteomes" id="UP000270626">
    <property type="component" value="Unassembled WGS sequence"/>
</dbReference>
<dbReference type="AlphaFoldDB" id="A0A495WGH5"/>
<dbReference type="EMBL" id="RBXP01000011">
    <property type="protein sequence ID" value="RKT60801.1"/>
    <property type="molecule type" value="Genomic_DNA"/>
</dbReference>
<proteinExistence type="predicted"/>
<protein>
    <recommendedName>
        <fullName evidence="3">RiboL-PSP-HEPN domain-containing protein</fullName>
    </recommendedName>
</protein>
<organism evidence="1 2">
    <name type="scientific">Azonexus fungiphilus</name>
    <dbReference type="NCBI Taxonomy" id="146940"/>
    <lineage>
        <taxon>Bacteria</taxon>
        <taxon>Pseudomonadati</taxon>
        <taxon>Pseudomonadota</taxon>
        <taxon>Betaproteobacteria</taxon>
        <taxon>Rhodocyclales</taxon>
        <taxon>Azonexaceae</taxon>
        <taxon>Azonexus</taxon>
    </lineage>
</organism>
<reference evidence="1 2" key="1">
    <citation type="submission" date="2018-10" db="EMBL/GenBank/DDBJ databases">
        <title>Genomic Encyclopedia of Type Strains, Phase IV (KMG-IV): sequencing the most valuable type-strain genomes for metagenomic binning, comparative biology and taxonomic classification.</title>
        <authorList>
            <person name="Goeker M."/>
        </authorList>
    </citation>
    <scope>NUCLEOTIDE SEQUENCE [LARGE SCALE GENOMIC DNA]</scope>
    <source>
        <strain evidence="1 2">DSM 23841</strain>
    </source>
</reference>
<sequence>MGWNDRIEDSELGNLPPEAFGNVFDVEGPFDPENTWLESADEEDQRIAVKEWFLARYCDPALETPYNGKEGGYLFINGGPFDPADEIPERFSGIVSDEIIDDVIGELHGDVGEMWAPIDFAPDYDEYLSYEPHSRDEPGIAFNKRLGEIERVLLLTTQTDPQTAKLLEQLAFGSVISAIEAFLAEITTYWAVEDDAVLQRVAAKELKDRKFTLTEIFDDADTFKSTVLTHLASNVVWHRLDKLKPTIEHGLRVSLPDIGGLMSAVNIRHDIVHRAGRTKEGQQITINADQVKELCWKAREFVTAMEAEINRSFPREADTEDF</sequence>
<name>A0A495WGH5_9RHOO</name>
<keyword evidence="2" id="KW-1185">Reference proteome</keyword>